<dbReference type="SMART" id="SM00850">
    <property type="entry name" value="LytTR"/>
    <property type="match status" value="1"/>
</dbReference>
<dbReference type="PROSITE" id="PS50930">
    <property type="entry name" value="HTH_LYTTR"/>
    <property type="match status" value="1"/>
</dbReference>
<feature type="domain" description="Response regulatory" evidence="7">
    <location>
        <begin position="6"/>
        <end position="117"/>
    </location>
</feature>
<evidence type="ECO:0000259" key="7">
    <source>
        <dbReference type="PROSITE" id="PS50110"/>
    </source>
</evidence>
<gene>
    <name evidence="9" type="ORF">ACFFJP_15455</name>
</gene>
<organism evidence="9 10">
    <name type="scientific">Rheinheimera tilapiae</name>
    <dbReference type="NCBI Taxonomy" id="875043"/>
    <lineage>
        <taxon>Bacteria</taxon>
        <taxon>Pseudomonadati</taxon>
        <taxon>Pseudomonadota</taxon>
        <taxon>Gammaproteobacteria</taxon>
        <taxon>Chromatiales</taxon>
        <taxon>Chromatiaceae</taxon>
        <taxon>Rheinheimera</taxon>
    </lineage>
</organism>
<evidence type="ECO:0000256" key="5">
    <source>
        <dbReference type="ARBA" id="ARBA00023163"/>
    </source>
</evidence>
<evidence type="ECO:0000313" key="9">
    <source>
        <dbReference type="EMBL" id="MFC0049694.1"/>
    </source>
</evidence>
<accession>A0ABV6BFP9</accession>
<dbReference type="Pfam" id="PF00072">
    <property type="entry name" value="Response_reg"/>
    <property type="match status" value="1"/>
</dbReference>
<evidence type="ECO:0000256" key="1">
    <source>
        <dbReference type="ARBA" id="ARBA00022553"/>
    </source>
</evidence>
<keyword evidence="1 6" id="KW-0597">Phosphoprotein</keyword>
<evidence type="ECO:0000256" key="3">
    <source>
        <dbReference type="ARBA" id="ARBA00023015"/>
    </source>
</evidence>
<dbReference type="SMART" id="SM00448">
    <property type="entry name" value="REC"/>
    <property type="match status" value="1"/>
</dbReference>
<evidence type="ECO:0000256" key="2">
    <source>
        <dbReference type="ARBA" id="ARBA00023012"/>
    </source>
</evidence>
<keyword evidence="5" id="KW-0804">Transcription</keyword>
<feature type="modified residue" description="4-aspartylphosphate" evidence="6">
    <location>
        <position position="57"/>
    </location>
</feature>
<dbReference type="PANTHER" id="PTHR48111">
    <property type="entry name" value="REGULATOR OF RPOS"/>
    <property type="match status" value="1"/>
</dbReference>
<dbReference type="InterPro" id="IPR007492">
    <property type="entry name" value="LytTR_DNA-bd_dom"/>
</dbReference>
<dbReference type="EMBL" id="JBHLXP010000004">
    <property type="protein sequence ID" value="MFC0049694.1"/>
    <property type="molecule type" value="Genomic_DNA"/>
</dbReference>
<keyword evidence="3" id="KW-0805">Transcription regulation</keyword>
<sequence length="241" mass="26472">MNKPLQLLIVDDEPLAHQVLMHHLAAHADVVVAGHCYSAAEAMAVLATQPVDLIVLDIQLPVLTGLQMLKLLAEPPQVVLVTAYGEFALEGFALDVTDYLLKPVSSERLAVALDKVRRWAGLLLPVAAPAAATAAAESAHIVLKVDRELRRFDLETICCFEGYGNYVKVWQGERMTLVSATLKAISEQTAGSGFVQVHKSFLVNPRQVQSLDSQSLRLSNQQQIRIGEAFKEQARRIFTPR</sequence>
<keyword evidence="4" id="KW-0238">DNA-binding</keyword>
<dbReference type="Gene3D" id="2.40.50.1020">
    <property type="entry name" value="LytTr DNA-binding domain"/>
    <property type="match status" value="1"/>
</dbReference>
<dbReference type="Pfam" id="PF04397">
    <property type="entry name" value="LytTR"/>
    <property type="match status" value="1"/>
</dbReference>
<dbReference type="InterPro" id="IPR001789">
    <property type="entry name" value="Sig_transdc_resp-reg_receiver"/>
</dbReference>
<dbReference type="Gene3D" id="3.40.50.2300">
    <property type="match status" value="1"/>
</dbReference>
<dbReference type="PANTHER" id="PTHR48111:SF1">
    <property type="entry name" value="TWO-COMPONENT RESPONSE REGULATOR ORR33"/>
    <property type="match status" value="1"/>
</dbReference>
<keyword evidence="10" id="KW-1185">Reference proteome</keyword>
<evidence type="ECO:0000259" key="8">
    <source>
        <dbReference type="PROSITE" id="PS50930"/>
    </source>
</evidence>
<dbReference type="PROSITE" id="PS50110">
    <property type="entry name" value="RESPONSE_REGULATORY"/>
    <property type="match status" value="1"/>
</dbReference>
<proteinExistence type="predicted"/>
<name>A0ABV6BFP9_9GAMM</name>
<dbReference type="Proteomes" id="UP001589813">
    <property type="component" value="Unassembled WGS sequence"/>
</dbReference>
<protein>
    <submittedName>
        <fullName evidence="9">LytR/AlgR family response regulator transcription factor</fullName>
    </submittedName>
</protein>
<feature type="domain" description="HTH LytTR-type" evidence="8">
    <location>
        <begin position="141"/>
        <end position="214"/>
    </location>
</feature>
<reference evidence="9 10" key="1">
    <citation type="submission" date="2024-09" db="EMBL/GenBank/DDBJ databases">
        <authorList>
            <person name="Sun Q."/>
            <person name="Mori K."/>
        </authorList>
    </citation>
    <scope>NUCLEOTIDE SEQUENCE [LARGE SCALE GENOMIC DNA]</scope>
    <source>
        <strain evidence="9 10">KCTC 23315</strain>
    </source>
</reference>
<comment type="caution">
    <text evidence="9">The sequence shown here is derived from an EMBL/GenBank/DDBJ whole genome shotgun (WGS) entry which is preliminary data.</text>
</comment>
<dbReference type="RefSeq" id="WP_377246040.1">
    <property type="nucleotide sequence ID" value="NZ_JBHLXP010000004.1"/>
</dbReference>
<dbReference type="SUPFAM" id="SSF52172">
    <property type="entry name" value="CheY-like"/>
    <property type="match status" value="1"/>
</dbReference>
<evidence type="ECO:0000313" key="10">
    <source>
        <dbReference type="Proteomes" id="UP001589813"/>
    </source>
</evidence>
<dbReference type="InterPro" id="IPR039420">
    <property type="entry name" value="WalR-like"/>
</dbReference>
<keyword evidence="2" id="KW-0902">Two-component regulatory system</keyword>
<dbReference type="InterPro" id="IPR011006">
    <property type="entry name" value="CheY-like_superfamily"/>
</dbReference>
<evidence type="ECO:0000256" key="6">
    <source>
        <dbReference type="PROSITE-ProRule" id="PRU00169"/>
    </source>
</evidence>
<evidence type="ECO:0000256" key="4">
    <source>
        <dbReference type="ARBA" id="ARBA00023125"/>
    </source>
</evidence>